<dbReference type="AlphaFoldDB" id="A0A2I0TII4"/>
<reference evidence="3" key="2">
    <citation type="submission" date="2017-12" db="EMBL/GenBank/DDBJ databases">
        <title>Genome sequence of the Bar-tailed Godwit (Limosa lapponica baueri).</title>
        <authorList>
            <person name="Lima N.C.B."/>
            <person name="Parody-Merino A.M."/>
            <person name="Battley P.F."/>
            <person name="Fidler A.E."/>
            <person name="Prosdocimi F."/>
        </authorList>
    </citation>
    <scope>NUCLEOTIDE SEQUENCE [LARGE SCALE GENOMIC DNA]</scope>
</reference>
<evidence type="ECO:0000313" key="2">
    <source>
        <dbReference type="EMBL" id="PKU33614.1"/>
    </source>
</evidence>
<evidence type="ECO:0000313" key="3">
    <source>
        <dbReference type="Proteomes" id="UP000233556"/>
    </source>
</evidence>
<gene>
    <name evidence="2" type="ORF">llap_16082</name>
</gene>
<proteinExistence type="predicted"/>
<dbReference type="EMBL" id="KZ509900">
    <property type="protein sequence ID" value="PKU33614.1"/>
    <property type="molecule type" value="Genomic_DNA"/>
</dbReference>
<feature type="region of interest" description="Disordered" evidence="1">
    <location>
        <begin position="1"/>
        <end position="25"/>
    </location>
</feature>
<organism evidence="2 3">
    <name type="scientific">Limosa lapponica baueri</name>
    <dbReference type="NCBI Taxonomy" id="1758121"/>
    <lineage>
        <taxon>Eukaryota</taxon>
        <taxon>Metazoa</taxon>
        <taxon>Chordata</taxon>
        <taxon>Craniata</taxon>
        <taxon>Vertebrata</taxon>
        <taxon>Euteleostomi</taxon>
        <taxon>Archelosauria</taxon>
        <taxon>Archosauria</taxon>
        <taxon>Dinosauria</taxon>
        <taxon>Saurischia</taxon>
        <taxon>Theropoda</taxon>
        <taxon>Coelurosauria</taxon>
        <taxon>Aves</taxon>
        <taxon>Neognathae</taxon>
        <taxon>Neoaves</taxon>
        <taxon>Charadriiformes</taxon>
        <taxon>Scolopacidae</taxon>
        <taxon>Limosa</taxon>
    </lineage>
</organism>
<reference evidence="3" key="1">
    <citation type="submission" date="2017-11" db="EMBL/GenBank/DDBJ databases">
        <authorList>
            <person name="Lima N.C."/>
            <person name="Parody-Merino A.M."/>
            <person name="Battley P.F."/>
            <person name="Fidler A.E."/>
            <person name="Prosdocimi F."/>
        </authorList>
    </citation>
    <scope>NUCLEOTIDE SEQUENCE [LARGE SCALE GENOMIC DNA]</scope>
</reference>
<accession>A0A2I0TII4</accession>
<feature type="compositionally biased region" description="Polar residues" evidence="1">
    <location>
        <begin position="15"/>
        <end position="25"/>
    </location>
</feature>
<protein>
    <submittedName>
        <fullName evidence="2">Uncharacterized protein</fullName>
    </submittedName>
</protein>
<sequence length="166" mass="18738">MCLYIPEQDPRRDNSNPGAGTATSPRPLSHLFCSLEECQVGDRPASSFSRANFRGVFLPSLPWPFWVYFSDNFLVLQTSGFRCQRKCQRGRQADTHRPPPKGVGIWGSQLPNLLYEWPPQSAPAMSQTEEEEEAKGMWCTINAAIKGKRPCQLVTTLPAPCQKRRK</sequence>
<name>A0A2I0TII4_LIMLA</name>
<dbReference type="Proteomes" id="UP000233556">
    <property type="component" value="Unassembled WGS sequence"/>
</dbReference>
<evidence type="ECO:0000256" key="1">
    <source>
        <dbReference type="SAM" id="MobiDB-lite"/>
    </source>
</evidence>
<keyword evidence="3" id="KW-1185">Reference proteome</keyword>